<dbReference type="GO" id="GO:0036220">
    <property type="term" value="F:ITP diphosphatase activity"/>
    <property type="evidence" value="ECO:0007669"/>
    <property type="project" value="UniProtKB-UniRule"/>
</dbReference>
<proteinExistence type="inferred from homology"/>
<dbReference type="EC" id="3.6.1.66" evidence="10"/>
<evidence type="ECO:0000313" key="13">
    <source>
        <dbReference type="Proteomes" id="UP000051655"/>
    </source>
</evidence>
<feature type="binding site" evidence="10">
    <location>
        <begin position="152"/>
        <end position="155"/>
    </location>
    <ligand>
        <name>substrate</name>
    </ligand>
</feature>
<accession>A0A0R2JCR1</accession>
<evidence type="ECO:0000256" key="1">
    <source>
        <dbReference type="ARBA" id="ARBA00008023"/>
    </source>
</evidence>
<reference evidence="12 13" key="1">
    <citation type="journal article" date="2015" name="Genome Announc.">
        <title>Expanding the biotechnology potential of lactobacilli through comparative genomics of 213 strains and associated genera.</title>
        <authorList>
            <person name="Sun Z."/>
            <person name="Harris H.M."/>
            <person name="McCann A."/>
            <person name="Guo C."/>
            <person name="Argimon S."/>
            <person name="Zhang W."/>
            <person name="Yang X."/>
            <person name="Jeffery I.B."/>
            <person name="Cooney J.C."/>
            <person name="Kagawa T.F."/>
            <person name="Liu W."/>
            <person name="Song Y."/>
            <person name="Salvetti E."/>
            <person name="Wrobel A."/>
            <person name="Rasinkangas P."/>
            <person name="Parkhill J."/>
            <person name="Rea M.C."/>
            <person name="O'Sullivan O."/>
            <person name="Ritari J."/>
            <person name="Douillard F.P."/>
            <person name="Paul Ross R."/>
            <person name="Yang R."/>
            <person name="Briner A.E."/>
            <person name="Felis G.E."/>
            <person name="de Vos W.M."/>
            <person name="Barrangou R."/>
            <person name="Klaenhammer T.R."/>
            <person name="Caufield P.W."/>
            <person name="Cui Y."/>
            <person name="Zhang H."/>
            <person name="O'Toole P.W."/>
        </authorList>
    </citation>
    <scope>NUCLEOTIDE SEQUENCE [LARGE SCALE GENOMIC DNA]</scope>
    <source>
        <strain evidence="12 13">DSM 20593</strain>
    </source>
</reference>
<dbReference type="InterPro" id="IPR029001">
    <property type="entry name" value="ITPase-like_fam"/>
</dbReference>
<dbReference type="AlphaFoldDB" id="A0A0R2JCR1"/>
<dbReference type="InterPro" id="IPR002637">
    <property type="entry name" value="RdgB/HAM1"/>
</dbReference>
<gene>
    <name evidence="12" type="ORF">IV73_GL000879</name>
</gene>
<dbReference type="InterPro" id="IPR020922">
    <property type="entry name" value="dITP/XTP_pyrophosphatase"/>
</dbReference>
<comment type="subunit">
    <text evidence="2 10">Homodimer.</text>
</comment>
<comment type="similarity">
    <text evidence="1 10 11">Belongs to the HAM1 NTPase family.</text>
</comment>
<comment type="catalytic activity">
    <reaction evidence="10">
        <text>ITP + H2O = IMP + diphosphate + H(+)</text>
        <dbReference type="Rhea" id="RHEA:29399"/>
        <dbReference type="ChEBI" id="CHEBI:15377"/>
        <dbReference type="ChEBI" id="CHEBI:15378"/>
        <dbReference type="ChEBI" id="CHEBI:33019"/>
        <dbReference type="ChEBI" id="CHEBI:58053"/>
        <dbReference type="ChEBI" id="CHEBI:61402"/>
        <dbReference type="EC" id="3.6.1.66"/>
    </reaction>
</comment>
<feature type="binding site" evidence="10">
    <location>
        <begin position="8"/>
        <end position="13"/>
    </location>
    <ligand>
        <name>substrate</name>
    </ligand>
</feature>
<keyword evidence="3 10" id="KW-0479">Metal-binding</keyword>
<dbReference type="PANTHER" id="PTHR11067:SF9">
    <property type="entry name" value="INOSINE TRIPHOSPHATE PYROPHOSPHATASE"/>
    <property type="match status" value="1"/>
</dbReference>
<dbReference type="OrthoDB" id="9807456at2"/>
<dbReference type="NCBIfam" id="TIGR00042">
    <property type="entry name" value="RdgB/HAM1 family non-canonical purine NTP pyrophosphatase"/>
    <property type="match status" value="1"/>
</dbReference>
<dbReference type="GO" id="GO:0009146">
    <property type="term" value="P:purine nucleoside triphosphate catabolic process"/>
    <property type="evidence" value="ECO:0007669"/>
    <property type="project" value="UniProtKB-UniRule"/>
</dbReference>
<evidence type="ECO:0000256" key="8">
    <source>
        <dbReference type="ARBA" id="ARBA00051875"/>
    </source>
</evidence>
<dbReference type="FunFam" id="3.90.950.10:FF:000001">
    <property type="entry name" value="dITP/XTP pyrophosphatase"/>
    <property type="match status" value="1"/>
</dbReference>
<dbReference type="GO" id="GO:0000166">
    <property type="term" value="F:nucleotide binding"/>
    <property type="evidence" value="ECO:0007669"/>
    <property type="project" value="UniProtKB-KW"/>
</dbReference>
<dbReference type="GO" id="GO:0009117">
    <property type="term" value="P:nucleotide metabolic process"/>
    <property type="evidence" value="ECO:0007669"/>
    <property type="project" value="UniProtKB-KW"/>
</dbReference>
<comment type="catalytic activity">
    <reaction evidence="8 10">
        <text>dITP + H2O = dIMP + diphosphate + H(+)</text>
        <dbReference type="Rhea" id="RHEA:28342"/>
        <dbReference type="ChEBI" id="CHEBI:15377"/>
        <dbReference type="ChEBI" id="CHEBI:15378"/>
        <dbReference type="ChEBI" id="CHEBI:33019"/>
        <dbReference type="ChEBI" id="CHEBI:61194"/>
        <dbReference type="ChEBI" id="CHEBI:61382"/>
        <dbReference type="EC" id="3.6.1.66"/>
    </reaction>
</comment>
<comment type="function">
    <text evidence="10">Pyrophosphatase that catalyzes the hydrolysis of nucleoside triphosphates to their monophosphate derivatives, with a high preference for the non-canonical purine nucleotides XTP (xanthosine triphosphate), dITP (deoxyinosine triphosphate) and ITP. Seems to function as a house-cleaning enzyme that removes non-canonical purine nucleotides from the nucleotide pool, thus preventing their incorporation into DNA/RNA and avoiding chromosomal lesions.</text>
</comment>
<dbReference type="GO" id="GO:0005829">
    <property type="term" value="C:cytosol"/>
    <property type="evidence" value="ECO:0007669"/>
    <property type="project" value="TreeGrafter"/>
</dbReference>
<dbReference type="Gene3D" id="3.90.950.10">
    <property type="match status" value="1"/>
</dbReference>
<organism evidence="12 13">
    <name type="scientific">Weissella kandleri</name>
    <dbReference type="NCBI Taxonomy" id="1616"/>
    <lineage>
        <taxon>Bacteria</taxon>
        <taxon>Bacillati</taxon>
        <taxon>Bacillota</taxon>
        <taxon>Bacilli</taxon>
        <taxon>Lactobacillales</taxon>
        <taxon>Lactobacillaceae</taxon>
        <taxon>Weissella</taxon>
    </lineage>
</organism>
<keyword evidence="7 10" id="KW-0546">Nucleotide metabolism</keyword>
<keyword evidence="6 10" id="KW-0460">Magnesium</keyword>
<feature type="active site" description="Proton acceptor" evidence="10">
    <location>
        <position position="70"/>
    </location>
</feature>
<dbReference type="STRING" id="1616.IV73_GL000879"/>
<dbReference type="CDD" id="cd00515">
    <property type="entry name" value="HAM1"/>
    <property type="match status" value="1"/>
</dbReference>
<keyword evidence="13" id="KW-1185">Reference proteome</keyword>
<dbReference type="Proteomes" id="UP000051655">
    <property type="component" value="Unassembled WGS sequence"/>
</dbReference>
<dbReference type="HAMAP" id="MF_01405">
    <property type="entry name" value="Non_canon_purine_NTPase"/>
    <property type="match status" value="1"/>
</dbReference>
<evidence type="ECO:0000313" key="12">
    <source>
        <dbReference type="EMBL" id="KRN75118.1"/>
    </source>
</evidence>
<evidence type="ECO:0000256" key="9">
    <source>
        <dbReference type="ARBA" id="ARBA00052017"/>
    </source>
</evidence>
<dbReference type="GO" id="GO:0036222">
    <property type="term" value="F:XTP diphosphatase activity"/>
    <property type="evidence" value="ECO:0007669"/>
    <property type="project" value="UniProtKB-UniRule"/>
</dbReference>
<comment type="cofactor">
    <cofactor evidence="10">
        <name>Mg(2+)</name>
        <dbReference type="ChEBI" id="CHEBI:18420"/>
    </cofactor>
    <text evidence="10">Binds 1 Mg(2+) ion per subunit.</text>
</comment>
<evidence type="ECO:0000256" key="3">
    <source>
        <dbReference type="ARBA" id="ARBA00022723"/>
    </source>
</evidence>
<feature type="binding site" evidence="10">
    <location>
        <position position="175"/>
    </location>
    <ligand>
        <name>substrate</name>
    </ligand>
</feature>
<feature type="binding site" evidence="10">
    <location>
        <begin position="180"/>
        <end position="181"/>
    </location>
    <ligand>
        <name>substrate</name>
    </ligand>
</feature>
<dbReference type="GO" id="GO:0046872">
    <property type="term" value="F:metal ion binding"/>
    <property type="evidence" value="ECO:0007669"/>
    <property type="project" value="UniProtKB-KW"/>
</dbReference>
<sequence length="198" mass="21857">METLIIATRNVGKVQEIQAFLAPFGVEVQSLLDYPDAPGVQETGTTFEENAELKAQQLSAYFKKPVLADDSGLMIDALDGDPGVYSARYAGDHDDEANKKKVLTQLKGVPEAQRTAHFATVMVGLKPTGEKIVAYGQVDGIILPQEQGENGFGYDSLFYYAPLQKSFAELSMNEKNQISHRGRALTNLHDQFLTWWEA</sequence>
<evidence type="ECO:0000256" key="7">
    <source>
        <dbReference type="ARBA" id="ARBA00023080"/>
    </source>
</evidence>
<dbReference type="SUPFAM" id="SSF52972">
    <property type="entry name" value="ITPase-like"/>
    <property type="match status" value="1"/>
</dbReference>
<protein>
    <recommendedName>
        <fullName evidence="10">dITP/XTP pyrophosphatase</fullName>
        <ecNumber evidence="10">3.6.1.66</ecNumber>
    </recommendedName>
    <alternativeName>
        <fullName evidence="10">Non-canonical purine NTP pyrophosphatase</fullName>
    </alternativeName>
    <alternativeName>
        <fullName evidence="10">Non-standard purine NTP pyrophosphatase</fullName>
    </alternativeName>
    <alternativeName>
        <fullName evidence="10">Nucleoside-triphosphate diphosphatase</fullName>
    </alternativeName>
    <alternativeName>
        <fullName evidence="10">Nucleoside-triphosphate pyrophosphatase</fullName>
        <shortName evidence="10">NTPase</shortName>
    </alternativeName>
</protein>
<comment type="caution">
    <text evidence="12">The sequence shown here is derived from an EMBL/GenBank/DDBJ whole genome shotgun (WGS) entry which is preliminary data.</text>
</comment>
<comment type="catalytic activity">
    <reaction evidence="9 10">
        <text>XTP + H2O = XMP + diphosphate + H(+)</text>
        <dbReference type="Rhea" id="RHEA:28610"/>
        <dbReference type="ChEBI" id="CHEBI:15377"/>
        <dbReference type="ChEBI" id="CHEBI:15378"/>
        <dbReference type="ChEBI" id="CHEBI:33019"/>
        <dbReference type="ChEBI" id="CHEBI:57464"/>
        <dbReference type="ChEBI" id="CHEBI:61314"/>
        <dbReference type="EC" id="3.6.1.66"/>
    </reaction>
</comment>
<dbReference type="NCBIfam" id="NF011397">
    <property type="entry name" value="PRK14822.1"/>
    <property type="match status" value="1"/>
</dbReference>
<feature type="binding site" evidence="10">
    <location>
        <position position="71"/>
    </location>
    <ligand>
        <name>substrate</name>
    </ligand>
</feature>
<evidence type="ECO:0000256" key="4">
    <source>
        <dbReference type="ARBA" id="ARBA00022741"/>
    </source>
</evidence>
<keyword evidence="4 10" id="KW-0547">Nucleotide-binding</keyword>
<feature type="binding site" evidence="10">
    <location>
        <position position="70"/>
    </location>
    <ligand>
        <name>Mg(2+)</name>
        <dbReference type="ChEBI" id="CHEBI:18420"/>
    </ligand>
</feature>
<dbReference type="PATRIC" id="fig|1616.3.peg.900"/>
<dbReference type="RefSeq" id="WP_057755296.1">
    <property type="nucleotide sequence ID" value="NZ_JQBP01000003.1"/>
</dbReference>
<evidence type="ECO:0000256" key="5">
    <source>
        <dbReference type="ARBA" id="ARBA00022801"/>
    </source>
</evidence>
<dbReference type="Pfam" id="PF01725">
    <property type="entry name" value="Ham1p_like"/>
    <property type="match status" value="1"/>
</dbReference>
<dbReference type="EMBL" id="JQBP01000003">
    <property type="protein sequence ID" value="KRN75118.1"/>
    <property type="molecule type" value="Genomic_DNA"/>
</dbReference>
<dbReference type="GO" id="GO:0017111">
    <property type="term" value="F:ribonucleoside triphosphate phosphatase activity"/>
    <property type="evidence" value="ECO:0007669"/>
    <property type="project" value="InterPro"/>
</dbReference>
<evidence type="ECO:0000256" key="11">
    <source>
        <dbReference type="RuleBase" id="RU003781"/>
    </source>
</evidence>
<dbReference type="PANTHER" id="PTHR11067">
    <property type="entry name" value="INOSINE TRIPHOSPHATE PYROPHOSPHATASE/HAM1 PROTEIN"/>
    <property type="match status" value="1"/>
</dbReference>
<evidence type="ECO:0000256" key="10">
    <source>
        <dbReference type="HAMAP-Rule" id="MF_01405"/>
    </source>
</evidence>
<comment type="caution">
    <text evidence="10">Lacks conserved residue(s) required for the propagation of feature annotation.</text>
</comment>
<evidence type="ECO:0000256" key="2">
    <source>
        <dbReference type="ARBA" id="ARBA00011738"/>
    </source>
</evidence>
<name>A0A0R2JCR1_9LACO</name>
<dbReference type="GO" id="GO:0035870">
    <property type="term" value="F:dITP diphosphatase activity"/>
    <property type="evidence" value="ECO:0007669"/>
    <property type="project" value="UniProtKB-UniRule"/>
</dbReference>
<evidence type="ECO:0000256" key="6">
    <source>
        <dbReference type="ARBA" id="ARBA00022842"/>
    </source>
</evidence>
<keyword evidence="5 10" id="KW-0378">Hydrolase</keyword>